<keyword evidence="2" id="KW-0719">Serine esterase</keyword>
<evidence type="ECO:0000256" key="4">
    <source>
        <dbReference type="ARBA" id="ARBA00023180"/>
    </source>
</evidence>
<dbReference type="InterPro" id="IPR050654">
    <property type="entry name" value="AChE-related_enzymes"/>
</dbReference>
<evidence type="ECO:0000313" key="7">
    <source>
        <dbReference type="Proteomes" id="UP000759131"/>
    </source>
</evidence>
<gene>
    <name evidence="6" type="ORF">OSB1V03_LOCUS10346</name>
</gene>
<dbReference type="InterPro" id="IPR002018">
    <property type="entry name" value="CarbesteraseB"/>
</dbReference>
<evidence type="ECO:0000256" key="3">
    <source>
        <dbReference type="ARBA" id="ARBA00022801"/>
    </source>
</evidence>
<dbReference type="OrthoDB" id="408631at2759"/>
<keyword evidence="7" id="KW-1185">Reference proteome</keyword>
<reference evidence="6" key="1">
    <citation type="submission" date="2020-11" db="EMBL/GenBank/DDBJ databases">
        <authorList>
            <person name="Tran Van P."/>
        </authorList>
    </citation>
    <scope>NUCLEOTIDE SEQUENCE</scope>
</reference>
<keyword evidence="3" id="KW-0378">Hydrolase</keyword>
<dbReference type="AlphaFoldDB" id="A0A7R9Q3B0"/>
<keyword evidence="4" id="KW-0325">Glycoprotein</keyword>
<sequence length="382" mass="44129">MTGFRGALCIDSPHLSTCGVHTFNTKQSSLRWHRFGKPEYPYRGFGIRYGQKLVNTCVQHIDSQTTKGLFKRAIMESGSVMFGKGMEPITKSEALVMAKNTAKHFNCSKSKDWLQCLREVDAKEFPKYGASISIPEFQKFITFPVFGTEFLPIFTQKAFENKKFNSDIDLMVCLPRDEGSHVWDSYMGSVTNISVDIFKQMVNKSSELGFRNISTQKVTDFYLKSVNTTDETALRLAFYHFVSDMALNCPTYLFGQQFARNIPTHTQNVYFYELTYGHRSTIESFGYDPDTMAINHGIDTTYVFGIPFDVPWSFSDSDYEFSRYAMRLWTDFAKYSKPHNNWPKLLTNNTFIIKDLNPLNTSRVLDNPFHSTCDGFWRDYYL</sequence>
<dbReference type="GO" id="GO:0003990">
    <property type="term" value="F:acetylcholinesterase activity"/>
    <property type="evidence" value="ECO:0007669"/>
    <property type="project" value="TreeGrafter"/>
</dbReference>
<name>A0A7R9Q3B0_9ACAR</name>
<evidence type="ECO:0000256" key="1">
    <source>
        <dbReference type="ARBA" id="ARBA00005964"/>
    </source>
</evidence>
<evidence type="ECO:0000256" key="2">
    <source>
        <dbReference type="ARBA" id="ARBA00022487"/>
    </source>
</evidence>
<dbReference type="EMBL" id="OC862086">
    <property type="protein sequence ID" value="CAD7629932.1"/>
    <property type="molecule type" value="Genomic_DNA"/>
</dbReference>
<organism evidence="6">
    <name type="scientific">Medioppia subpectinata</name>
    <dbReference type="NCBI Taxonomy" id="1979941"/>
    <lineage>
        <taxon>Eukaryota</taxon>
        <taxon>Metazoa</taxon>
        <taxon>Ecdysozoa</taxon>
        <taxon>Arthropoda</taxon>
        <taxon>Chelicerata</taxon>
        <taxon>Arachnida</taxon>
        <taxon>Acari</taxon>
        <taxon>Acariformes</taxon>
        <taxon>Sarcoptiformes</taxon>
        <taxon>Oribatida</taxon>
        <taxon>Brachypylina</taxon>
        <taxon>Oppioidea</taxon>
        <taxon>Oppiidae</taxon>
        <taxon>Medioppia</taxon>
    </lineage>
</organism>
<dbReference type="Pfam" id="PF00135">
    <property type="entry name" value="COesterase"/>
    <property type="match status" value="1"/>
</dbReference>
<dbReference type="Gene3D" id="3.40.50.1820">
    <property type="entry name" value="alpha/beta hydrolase"/>
    <property type="match status" value="1"/>
</dbReference>
<evidence type="ECO:0000259" key="5">
    <source>
        <dbReference type="Pfam" id="PF00135"/>
    </source>
</evidence>
<dbReference type="EMBL" id="CAJPIZ010007511">
    <property type="protein sequence ID" value="CAG2110362.1"/>
    <property type="molecule type" value="Genomic_DNA"/>
</dbReference>
<protein>
    <recommendedName>
        <fullName evidence="5">Carboxylesterase type B domain-containing protein</fullName>
    </recommendedName>
</protein>
<proteinExistence type="inferred from homology"/>
<dbReference type="InterPro" id="IPR029058">
    <property type="entry name" value="AB_hydrolase_fold"/>
</dbReference>
<dbReference type="GO" id="GO:0006581">
    <property type="term" value="P:acetylcholine catabolic process"/>
    <property type="evidence" value="ECO:0007669"/>
    <property type="project" value="TreeGrafter"/>
</dbReference>
<dbReference type="PANTHER" id="PTHR43918">
    <property type="entry name" value="ACETYLCHOLINESTERASE"/>
    <property type="match status" value="1"/>
</dbReference>
<dbReference type="GO" id="GO:0005615">
    <property type="term" value="C:extracellular space"/>
    <property type="evidence" value="ECO:0007669"/>
    <property type="project" value="TreeGrafter"/>
</dbReference>
<dbReference type="GO" id="GO:0019695">
    <property type="term" value="P:choline metabolic process"/>
    <property type="evidence" value="ECO:0007669"/>
    <property type="project" value="TreeGrafter"/>
</dbReference>
<dbReference type="PANTHER" id="PTHR43918:SF4">
    <property type="entry name" value="CARBOXYLIC ESTER HYDROLASE"/>
    <property type="match status" value="1"/>
</dbReference>
<feature type="domain" description="Carboxylesterase type B" evidence="5">
    <location>
        <begin position="60"/>
        <end position="354"/>
    </location>
</feature>
<dbReference type="SUPFAM" id="SSF53474">
    <property type="entry name" value="alpha/beta-Hydrolases"/>
    <property type="match status" value="1"/>
</dbReference>
<dbReference type="GO" id="GO:0005886">
    <property type="term" value="C:plasma membrane"/>
    <property type="evidence" value="ECO:0007669"/>
    <property type="project" value="TreeGrafter"/>
</dbReference>
<evidence type="ECO:0000313" key="6">
    <source>
        <dbReference type="EMBL" id="CAD7629932.1"/>
    </source>
</evidence>
<accession>A0A7R9Q3B0</accession>
<dbReference type="Proteomes" id="UP000759131">
    <property type="component" value="Unassembled WGS sequence"/>
</dbReference>
<comment type="similarity">
    <text evidence="1">Belongs to the type-B carboxylesterase/lipase family.</text>
</comment>